<dbReference type="Proteomes" id="UP000054099">
    <property type="component" value="Unassembled WGS sequence"/>
</dbReference>
<dbReference type="Pfam" id="PF07499">
    <property type="entry name" value="RuvA_C"/>
    <property type="match status" value="1"/>
</dbReference>
<name>A0A0V8J9P7_9BACL</name>
<dbReference type="InterPro" id="IPR003583">
    <property type="entry name" value="Hlx-hairpin-Hlx_DNA-bd_motif"/>
</dbReference>
<comment type="function">
    <text evidence="6">The RuvA-RuvB-RuvC complex processes Holliday junction (HJ) DNA during genetic recombination and DNA repair, while the RuvA-RuvB complex plays an important role in the rescue of blocked DNA replication forks via replication fork reversal (RFR). RuvA specifically binds to HJ cruciform DNA, conferring on it an open structure. The RuvB hexamer acts as an ATP-dependent pump, pulling dsDNA into and through the RuvAB complex. HJ branch migration allows RuvC to scan DNA until it finds its consensus sequence, where it cleaves and resolves the cruciform DNA.</text>
</comment>
<evidence type="ECO:0000259" key="7">
    <source>
        <dbReference type="SMART" id="SM00278"/>
    </source>
</evidence>
<dbReference type="GO" id="GO:0005524">
    <property type="term" value="F:ATP binding"/>
    <property type="evidence" value="ECO:0007669"/>
    <property type="project" value="InterPro"/>
</dbReference>
<keyword evidence="3 6" id="KW-0238">DNA-binding</keyword>
<dbReference type="InterPro" id="IPR013849">
    <property type="entry name" value="DNA_helicase_Holl-junc_RuvA_I"/>
</dbReference>
<organism evidence="8 9">
    <name type="scientific">Fictibacillus enclensis</name>
    <dbReference type="NCBI Taxonomy" id="1017270"/>
    <lineage>
        <taxon>Bacteria</taxon>
        <taxon>Bacillati</taxon>
        <taxon>Bacillota</taxon>
        <taxon>Bacilli</taxon>
        <taxon>Bacillales</taxon>
        <taxon>Fictibacillaceae</taxon>
        <taxon>Fictibacillus</taxon>
    </lineage>
</organism>
<keyword evidence="1 6" id="KW-0963">Cytoplasm</keyword>
<dbReference type="SUPFAM" id="SSF47781">
    <property type="entry name" value="RuvA domain 2-like"/>
    <property type="match status" value="1"/>
</dbReference>
<gene>
    <name evidence="6" type="primary">ruvA</name>
    <name evidence="8" type="ORF">AS030_14745</name>
</gene>
<dbReference type="GO" id="GO:0048476">
    <property type="term" value="C:Holliday junction resolvase complex"/>
    <property type="evidence" value="ECO:0007669"/>
    <property type="project" value="UniProtKB-UniRule"/>
</dbReference>
<feature type="region of interest" description="Domain III" evidence="6">
    <location>
        <begin position="147"/>
        <end position="197"/>
    </location>
</feature>
<dbReference type="Pfam" id="PF01330">
    <property type="entry name" value="RuvA_N"/>
    <property type="match status" value="1"/>
</dbReference>
<dbReference type="OrthoDB" id="5293449at2"/>
<accession>A0A0V8J9P7</accession>
<evidence type="ECO:0000256" key="5">
    <source>
        <dbReference type="ARBA" id="ARBA00023204"/>
    </source>
</evidence>
<comment type="subunit">
    <text evidence="6">Homotetramer. Forms an RuvA(8)-RuvB(12)-Holliday junction (HJ) complex. HJ DNA is sandwiched between 2 RuvA tetramers; dsDNA enters through RuvA and exits via RuvB. An RuvB hexamer assembles on each DNA strand where it exits the tetramer. Each RuvB hexamer is contacted by two RuvA subunits (via domain III) on 2 adjacent RuvB subunits; this complex drives branch migration. In the full resolvosome a probable DNA-RuvA(4)-RuvB(12)-RuvC(2) complex forms which resolves the HJ.</text>
</comment>
<evidence type="ECO:0000256" key="3">
    <source>
        <dbReference type="ARBA" id="ARBA00023125"/>
    </source>
</evidence>
<dbReference type="InterPro" id="IPR012340">
    <property type="entry name" value="NA-bd_OB-fold"/>
</dbReference>
<comment type="subcellular location">
    <subcellularLocation>
        <location evidence="6">Cytoplasm</location>
    </subcellularLocation>
</comment>
<comment type="caution">
    <text evidence="6">Lacks conserved residue(s) required for the propagation of feature annotation.</text>
</comment>
<keyword evidence="2 6" id="KW-0227">DNA damage</keyword>
<dbReference type="NCBIfam" id="TIGR00084">
    <property type="entry name" value="ruvA"/>
    <property type="match status" value="1"/>
</dbReference>
<feature type="domain" description="Helix-hairpin-helix DNA-binding motif class 1" evidence="7">
    <location>
        <begin position="105"/>
        <end position="124"/>
    </location>
</feature>
<comment type="caution">
    <text evidence="8">The sequence shown here is derived from an EMBL/GenBank/DDBJ whole genome shotgun (WGS) entry which is preliminary data.</text>
</comment>
<proteinExistence type="inferred from homology"/>
<dbReference type="Gene3D" id="2.40.50.140">
    <property type="entry name" value="Nucleic acid-binding proteins"/>
    <property type="match status" value="1"/>
</dbReference>
<dbReference type="GO" id="GO:0005737">
    <property type="term" value="C:cytoplasm"/>
    <property type="evidence" value="ECO:0007669"/>
    <property type="project" value="UniProtKB-SubCell"/>
</dbReference>
<dbReference type="SUPFAM" id="SSF50249">
    <property type="entry name" value="Nucleic acid-binding proteins"/>
    <property type="match status" value="1"/>
</dbReference>
<sequence length="197" mass="21993">MIEHINGKIVHVSAEYTVLEVNGIGYQILCPNPFIYRVGQTETIYTFQYVREDVLALYGFKARKERDLFLKLLNVSGIGPKGALAIMAFGQPEQVIRAIEAEDEAFLVKFPGVGKKTARQMILDLKGKLSIFTDEPAEGLFATPAPDHSDQLDEAVEALTALGYAKKEINKVLPSLKKEDLTTDQYIRKALQKLVNH</sequence>
<dbReference type="Gene3D" id="1.10.8.10">
    <property type="entry name" value="DNA helicase RuvA subunit, C-terminal domain"/>
    <property type="match status" value="1"/>
</dbReference>
<dbReference type="InterPro" id="IPR010994">
    <property type="entry name" value="RuvA_2-like"/>
</dbReference>
<keyword evidence="8" id="KW-0067">ATP-binding</keyword>
<evidence type="ECO:0000313" key="9">
    <source>
        <dbReference type="Proteomes" id="UP000054099"/>
    </source>
</evidence>
<dbReference type="Pfam" id="PF14520">
    <property type="entry name" value="HHH_5"/>
    <property type="match status" value="1"/>
</dbReference>
<evidence type="ECO:0000256" key="2">
    <source>
        <dbReference type="ARBA" id="ARBA00022763"/>
    </source>
</evidence>
<dbReference type="HAMAP" id="MF_00031">
    <property type="entry name" value="DNA_HJ_migration_RuvA"/>
    <property type="match status" value="1"/>
</dbReference>
<keyword evidence="4 6" id="KW-0233">DNA recombination</keyword>
<feature type="domain" description="Helix-hairpin-helix DNA-binding motif class 1" evidence="7">
    <location>
        <begin position="70"/>
        <end position="89"/>
    </location>
</feature>
<keyword evidence="5 6" id="KW-0234">DNA repair</keyword>
<dbReference type="GO" id="GO:0006281">
    <property type="term" value="P:DNA repair"/>
    <property type="evidence" value="ECO:0007669"/>
    <property type="project" value="UniProtKB-UniRule"/>
</dbReference>
<dbReference type="GO" id="GO:0000400">
    <property type="term" value="F:four-way junction DNA binding"/>
    <property type="evidence" value="ECO:0007669"/>
    <property type="project" value="UniProtKB-UniRule"/>
</dbReference>
<dbReference type="RefSeq" id="WP_061972628.1">
    <property type="nucleotide sequence ID" value="NZ_FMAV01000002.1"/>
</dbReference>
<dbReference type="GO" id="GO:0006310">
    <property type="term" value="P:DNA recombination"/>
    <property type="evidence" value="ECO:0007669"/>
    <property type="project" value="UniProtKB-UniRule"/>
</dbReference>
<comment type="similarity">
    <text evidence="6">Belongs to the RuvA family.</text>
</comment>
<dbReference type="InterPro" id="IPR011114">
    <property type="entry name" value="RuvA_C"/>
</dbReference>
<evidence type="ECO:0000256" key="4">
    <source>
        <dbReference type="ARBA" id="ARBA00023172"/>
    </source>
</evidence>
<dbReference type="CDD" id="cd14332">
    <property type="entry name" value="UBA_RuvA_C"/>
    <property type="match status" value="1"/>
</dbReference>
<keyword evidence="9" id="KW-1185">Reference proteome</keyword>
<dbReference type="EMBL" id="LNQN01000002">
    <property type="protein sequence ID" value="KSU83790.1"/>
    <property type="molecule type" value="Genomic_DNA"/>
</dbReference>
<reference evidence="8 9" key="1">
    <citation type="journal article" date="2014" name="Antonie Van Leeuwenhoek">
        <title>Fictibacillus enclensis sp. nov., isolated from marine sediment.</title>
        <authorList>
            <person name="Dastager S.G."/>
            <person name="Mawlankar R."/>
            <person name="Srinivasan K."/>
            <person name="Tang S.K."/>
            <person name="Lee J.C."/>
            <person name="Ramana V.V."/>
            <person name="Shouche Y.S."/>
        </authorList>
    </citation>
    <scope>NUCLEOTIDE SEQUENCE [LARGE SCALE GENOMIC DNA]</scope>
    <source>
        <strain evidence="8 9">NIO-1003</strain>
    </source>
</reference>
<dbReference type="InterPro" id="IPR036267">
    <property type="entry name" value="RuvA_C_sf"/>
</dbReference>
<dbReference type="AlphaFoldDB" id="A0A0V8J9P7"/>
<dbReference type="SUPFAM" id="SSF46929">
    <property type="entry name" value="DNA helicase RuvA subunit, C-terminal domain"/>
    <property type="match status" value="1"/>
</dbReference>
<keyword evidence="8" id="KW-0547">Nucleotide-binding</keyword>
<dbReference type="SMART" id="SM00278">
    <property type="entry name" value="HhH1"/>
    <property type="match status" value="2"/>
</dbReference>
<evidence type="ECO:0000313" key="8">
    <source>
        <dbReference type="EMBL" id="KSU83790.1"/>
    </source>
</evidence>
<evidence type="ECO:0000256" key="1">
    <source>
        <dbReference type="ARBA" id="ARBA00022490"/>
    </source>
</evidence>
<evidence type="ECO:0000256" key="6">
    <source>
        <dbReference type="HAMAP-Rule" id="MF_00031"/>
    </source>
</evidence>
<keyword evidence="8" id="KW-0378">Hydrolase</keyword>
<comment type="domain">
    <text evidence="6">Has three domains with a flexible linker between the domains II and III and assumes an 'L' shape. Domain III is highly mobile and contacts RuvB.</text>
</comment>
<dbReference type="Gene3D" id="1.10.150.20">
    <property type="entry name" value="5' to 3' exonuclease, C-terminal subdomain"/>
    <property type="match status" value="1"/>
</dbReference>
<protein>
    <recommendedName>
        <fullName evidence="6">Holliday junction branch migration complex subunit RuvA</fullName>
    </recommendedName>
</protein>
<keyword evidence="8" id="KW-0347">Helicase</keyword>
<dbReference type="GO" id="GO:0009378">
    <property type="term" value="F:four-way junction helicase activity"/>
    <property type="evidence" value="ECO:0007669"/>
    <property type="project" value="InterPro"/>
</dbReference>
<dbReference type="GO" id="GO:0009379">
    <property type="term" value="C:Holliday junction helicase complex"/>
    <property type="evidence" value="ECO:0007669"/>
    <property type="project" value="InterPro"/>
</dbReference>
<dbReference type="InterPro" id="IPR000085">
    <property type="entry name" value="RuvA"/>
</dbReference>